<evidence type="ECO:0008006" key="4">
    <source>
        <dbReference type="Google" id="ProtNLM"/>
    </source>
</evidence>
<evidence type="ECO:0000313" key="2">
    <source>
        <dbReference type="EMBL" id="MBS9336374.1"/>
    </source>
</evidence>
<proteinExistence type="predicted"/>
<accession>A0ABS5QVQ1</accession>
<name>A0ABS5QVQ1_9LACO</name>
<sequence>MMKKIYVRWVLALVIVVGIGTAAVLVQQQDGGSRQEKQGTTTVKSSQSKSNVLTLSEAESLIEKVGGEWPSDSQKILSQSADTTLVGGGAGAKGYDKITYRIDGQQVHIHEEFGTLDGGKYSVLGYMPAKDYTVER</sequence>
<gene>
    <name evidence="2" type="ORF">G6R28_03890</name>
</gene>
<evidence type="ECO:0000256" key="1">
    <source>
        <dbReference type="SAM" id="MobiDB-lite"/>
    </source>
</evidence>
<protein>
    <recommendedName>
        <fullName evidence="4">Lipoprotein</fullName>
    </recommendedName>
</protein>
<organism evidence="2 3">
    <name type="scientific">Fructobacillus papyrifericola</name>
    <dbReference type="NCBI Taxonomy" id="2713172"/>
    <lineage>
        <taxon>Bacteria</taxon>
        <taxon>Bacillati</taxon>
        <taxon>Bacillota</taxon>
        <taxon>Bacilli</taxon>
        <taxon>Lactobacillales</taxon>
        <taxon>Lactobacillaceae</taxon>
        <taxon>Fructobacillus</taxon>
    </lineage>
</organism>
<feature type="region of interest" description="Disordered" evidence="1">
    <location>
        <begin position="30"/>
        <end position="49"/>
    </location>
</feature>
<dbReference type="EMBL" id="JAAMFJ010000002">
    <property type="protein sequence ID" value="MBS9336374.1"/>
    <property type="molecule type" value="Genomic_DNA"/>
</dbReference>
<dbReference type="Proteomes" id="UP000735205">
    <property type="component" value="Unassembled WGS sequence"/>
</dbReference>
<reference evidence="2 3" key="1">
    <citation type="submission" date="2020-02" db="EMBL/GenBank/DDBJ databases">
        <title>Fructobacillus sp. isolated from paper mulberry of Taiwan.</title>
        <authorList>
            <person name="Lin S.-T."/>
        </authorList>
    </citation>
    <scope>NUCLEOTIDE SEQUENCE [LARGE SCALE GENOMIC DNA]</scope>
    <source>
        <strain evidence="2 3">M1-21</strain>
    </source>
</reference>
<dbReference type="RefSeq" id="WP_213792935.1">
    <property type="nucleotide sequence ID" value="NZ_JAAMFJ010000002.1"/>
</dbReference>
<evidence type="ECO:0000313" key="3">
    <source>
        <dbReference type="Proteomes" id="UP000735205"/>
    </source>
</evidence>
<comment type="caution">
    <text evidence="2">The sequence shown here is derived from an EMBL/GenBank/DDBJ whole genome shotgun (WGS) entry which is preliminary data.</text>
</comment>
<keyword evidence="3" id="KW-1185">Reference proteome</keyword>